<organism evidence="2 3">
    <name type="scientific">Compostibacillus humi</name>
    <dbReference type="NCBI Taxonomy" id="1245525"/>
    <lineage>
        <taxon>Bacteria</taxon>
        <taxon>Bacillati</taxon>
        <taxon>Bacillota</taxon>
        <taxon>Bacilli</taxon>
        <taxon>Bacillales</taxon>
        <taxon>Bacillaceae</taxon>
        <taxon>Compostibacillus</taxon>
    </lineage>
</organism>
<dbReference type="NCBIfam" id="NF045794">
    <property type="entry name" value="CsxC_fam"/>
    <property type="match status" value="1"/>
</dbReference>
<reference evidence="2" key="1">
    <citation type="journal article" date="2014" name="Int. J. Syst. Evol. Microbiol.">
        <title>Complete genome sequence of Corynebacterium casei LMG S-19264T (=DSM 44701T), isolated from a smear-ripened cheese.</title>
        <authorList>
            <consortium name="US DOE Joint Genome Institute (JGI-PGF)"/>
            <person name="Walter F."/>
            <person name="Albersmeier A."/>
            <person name="Kalinowski J."/>
            <person name="Ruckert C."/>
        </authorList>
    </citation>
    <scope>NUCLEOTIDE SEQUENCE</scope>
    <source>
        <strain evidence="2">CGMCC 1.12360</strain>
    </source>
</reference>
<dbReference type="Proteomes" id="UP000602050">
    <property type="component" value="Unassembled WGS sequence"/>
</dbReference>
<dbReference type="EMBL" id="BMEV01000009">
    <property type="protein sequence ID" value="GGH71464.1"/>
    <property type="molecule type" value="Genomic_DNA"/>
</dbReference>
<comment type="caution">
    <text evidence="2">The sequence shown here is derived from an EMBL/GenBank/DDBJ whole genome shotgun (WGS) entry which is preliminary data.</text>
</comment>
<protein>
    <recommendedName>
        <fullName evidence="1">DUF7852 domain-containing protein</fullName>
    </recommendedName>
</protein>
<proteinExistence type="predicted"/>
<dbReference type="InterPro" id="IPR057174">
    <property type="entry name" value="DUF7852"/>
</dbReference>
<name>A0A8J2ZRD4_9BACI</name>
<evidence type="ECO:0000313" key="2">
    <source>
        <dbReference type="EMBL" id="GGH71464.1"/>
    </source>
</evidence>
<dbReference type="AlphaFoldDB" id="A0A8J2ZRD4"/>
<dbReference type="Pfam" id="PF25250">
    <property type="entry name" value="DUF7852"/>
    <property type="match status" value="1"/>
</dbReference>
<dbReference type="RefSeq" id="WP_188391026.1">
    <property type="nucleotide sequence ID" value="NZ_BMEV01000009.1"/>
</dbReference>
<keyword evidence="3" id="KW-1185">Reference proteome</keyword>
<gene>
    <name evidence="2" type="ORF">GCM10010978_07430</name>
</gene>
<dbReference type="InterPro" id="IPR054845">
    <property type="entry name" value="Exosporium_prot_C"/>
</dbReference>
<feature type="domain" description="DUF7852" evidence="1">
    <location>
        <begin position="53"/>
        <end position="113"/>
    </location>
</feature>
<accession>A0A8J2ZRD4</accession>
<evidence type="ECO:0000259" key="1">
    <source>
        <dbReference type="Pfam" id="PF25250"/>
    </source>
</evidence>
<evidence type="ECO:0000313" key="3">
    <source>
        <dbReference type="Proteomes" id="UP000602050"/>
    </source>
</evidence>
<sequence>MKVNSSCGCGHNPCPHMPKSDFAKSKSGECDIIQTGFDDIEAKVILAEPLLLIPVETDIKLPTYARDIKNIRKNVHLTQCKVLQDLTFVSPNRATLFVEGFVHKNIQYIDSAKGVLKDYNINVPFRCYDRIDLPVPPISPGLTSKDSSTEEYRQLAKNGMEADRCKFGSLTFEELNQPIDCKLLFSAVEEWDILKNFDRWSRFNKITEKINIILGLRITQKQPIDLLVNGAAPTDDENTENQESSRDVFRKLIRRA</sequence>
<reference evidence="2" key="2">
    <citation type="submission" date="2020-09" db="EMBL/GenBank/DDBJ databases">
        <authorList>
            <person name="Sun Q."/>
            <person name="Zhou Y."/>
        </authorList>
    </citation>
    <scope>NUCLEOTIDE SEQUENCE</scope>
    <source>
        <strain evidence="2">CGMCC 1.12360</strain>
    </source>
</reference>